<dbReference type="Proteomes" id="UP000315471">
    <property type="component" value="Unassembled WGS sequence"/>
</dbReference>
<evidence type="ECO:0000313" key="2">
    <source>
        <dbReference type="Proteomes" id="UP000315471"/>
    </source>
</evidence>
<dbReference type="OrthoDB" id="255759at2"/>
<protein>
    <submittedName>
        <fullName evidence="1">Uncharacterized protein</fullName>
    </submittedName>
</protein>
<dbReference type="AlphaFoldDB" id="A0A5C6EDI2"/>
<dbReference type="RefSeq" id="WP_146598417.1">
    <property type="nucleotide sequence ID" value="NZ_SJPY01000001.1"/>
</dbReference>
<sequence>MIEPNPSSTIFERLCKTRDDKAKVLSEMVAHFRETSQPMELFEALKMQIRGRLNLPLTTSEHDQSRPEEIEHQLEMGLLDACREVSDMLFAEGKVAEGWMYLRPTGDKEMGRKRIAEIAITEENLDAMVQVLVNEGLDVGRGFAAVVKFQGTCNSITLYEQAIASQGKRNQQAAASVLLNHLYDELVDLVRADITRRSRSNADARATEHETLLQMITACPSLFDQDHYHLDTTHLASTIRIASILDDPQEQQRAFELCQYGRRLAATYQYPGDEPFVDFYPAYSAYYSVLLGNNREAGLKLFERKARTLDTKKHGTAGIETYIDLLDRCGQSATAIQVAVDLVPSDVPSQRLIPRLLELRNHIDSAEQRERATETILDYCRTHNDVLGYTAAMLSLPN</sequence>
<dbReference type="EMBL" id="SJPY01000001">
    <property type="protein sequence ID" value="TWU45771.1"/>
    <property type="molecule type" value="Genomic_DNA"/>
</dbReference>
<accession>A0A5C6EDI2</accession>
<name>A0A5C6EDI2_9BACT</name>
<proteinExistence type="predicted"/>
<gene>
    <name evidence="1" type="ORF">Q31b_09470</name>
</gene>
<reference evidence="1 2" key="1">
    <citation type="submission" date="2019-02" db="EMBL/GenBank/DDBJ databases">
        <title>Deep-cultivation of Planctomycetes and their phenomic and genomic characterization uncovers novel biology.</title>
        <authorList>
            <person name="Wiegand S."/>
            <person name="Jogler M."/>
            <person name="Boedeker C."/>
            <person name="Pinto D."/>
            <person name="Vollmers J."/>
            <person name="Rivas-Marin E."/>
            <person name="Kohn T."/>
            <person name="Peeters S.H."/>
            <person name="Heuer A."/>
            <person name="Rast P."/>
            <person name="Oberbeckmann S."/>
            <person name="Bunk B."/>
            <person name="Jeske O."/>
            <person name="Meyerdierks A."/>
            <person name="Storesund J.E."/>
            <person name="Kallscheuer N."/>
            <person name="Luecker S."/>
            <person name="Lage O.M."/>
            <person name="Pohl T."/>
            <person name="Merkel B.J."/>
            <person name="Hornburger P."/>
            <person name="Mueller R.-W."/>
            <person name="Bruemmer F."/>
            <person name="Labrenz M."/>
            <person name="Spormann A.M."/>
            <person name="Op Den Camp H."/>
            <person name="Overmann J."/>
            <person name="Amann R."/>
            <person name="Jetten M.S.M."/>
            <person name="Mascher T."/>
            <person name="Medema M.H."/>
            <person name="Devos D.P."/>
            <person name="Kaster A.-K."/>
            <person name="Ovreas L."/>
            <person name="Rohde M."/>
            <person name="Galperin M.Y."/>
            <person name="Jogler C."/>
        </authorList>
    </citation>
    <scope>NUCLEOTIDE SEQUENCE [LARGE SCALE GENOMIC DNA]</scope>
    <source>
        <strain evidence="1 2">Q31b</strain>
    </source>
</reference>
<comment type="caution">
    <text evidence="1">The sequence shown here is derived from an EMBL/GenBank/DDBJ whole genome shotgun (WGS) entry which is preliminary data.</text>
</comment>
<keyword evidence="2" id="KW-1185">Reference proteome</keyword>
<evidence type="ECO:0000313" key="1">
    <source>
        <dbReference type="EMBL" id="TWU45771.1"/>
    </source>
</evidence>
<organism evidence="1 2">
    <name type="scientific">Novipirellula aureliae</name>
    <dbReference type="NCBI Taxonomy" id="2527966"/>
    <lineage>
        <taxon>Bacteria</taxon>
        <taxon>Pseudomonadati</taxon>
        <taxon>Planctomycetota</taxon>
        <taxon>Planctomycetia</taxon>
        <taxon>Pirellulales</taxon>
        <taxon>Pirellulaceae</taxon>
        <taxon>Novipirellula</taxon>
    </lineage>
</organism>